<dbReference type="PhylomeDB" id="A7TSI2"/>
<dbReference type="HOGENOM" id="CLU_043453_2_1_1"/>
<dbReference type="SUPFAM" id="SSF140102">
    <property type="entry name" value="ISY1 domain-like"/>
    <property type="match status" value="1"/>
</dbReference>
<dbReference type="InterPro" id="IPR037200">
    <property type="entry name" value="Isy1_sf"/>
</dbReference>
<protein>
    <recommendedName>
        <fullName evidence="3">Pre-mRNA-splicing factor ISY1</fullName>
    </recommendedName>
</protein>
<dbReference type="InParanoid" id="A7TSI2"/>
<dbReference type="Pfam" id="PF06246">
    <property type="entry name" value="Isy1"/>
    <property type="match status" value="1"/>
</dbReference>
<dbReference type="GO" id="GO:0071020">
    <property type="term" value="C:post-spliceosomal complex"/>
    <property type="evidence" value="ECO:0007669"/>
    <property type="project" value="EnsemblFungi"/>
</dbReference>
<organism evidence="7">
    <name type="scientific">Vanderwaltozyma polyspora (strain ATCC 22028 / DSM 70294 / BCRC 21397 / CBS 2163 / NBRC 10782 / NRRL Y-8283 / UCD 57-17)</name>
    <name type="common">Kluyveromyces polysporus</name>
    <dbReference type="NCBI Taxonomy" id="436907"/>
    <lineage>
        <taxon>Eukaryota</taxon>
        <taxon>Fungi</taxon>
        <taxon>Dikarya</taxon>
        <taxon>Ascomycota</taxon>
        <taxon>Saccharomycotina</taxon>
        <taxon>Saccharomycetes</taxon>
        <taxon>Saccharomycetales</taxon>
        <taxon>Saccharomycetaceae</taxon>
        <taxon>Vanderwaltozyma</taxon>
    </lineage>
</organism>
<dbReference type="PANTHER" id="PTHR13021">
    <property type="entry name" value="PRE-MRNA-SPLICING FACTOR ISY1"/>
    <property type="match status" value="1"/>
</dbReference>
<dbReference type="FunCoup" id="A7TSI2">
    <property type="interactions" value="262"/>
</dbReference>
<dbReference type="OMA" id="QKSTRIY"/>
<evidence type="ECO:0000256" key="5">
    <source>
        <dbReference type="ARBA" id="ARBA00023242"/>
    </source>
</evidence>
<evidence type="ECO:0000256" key="2">
    <source>
        <dbReference type="ARBA" id="ARBA00007002"/>
    </source>
</evidence>
<dbReference type="Proteomes" id="UP000000267">
    <property type="component" value="Unassembled WGS sequence"/>
</dbReference>
<sequence>MSRNVDKANSLLVKYQEAQAEEKTGYKDYSRYKRPTNVSKVQSLQEALEWRKQLMHEFKDKSSRMYNPWLNDSQLIELNDELNELLREKSKWDWHISNRLGDTKPTRSKNGIVGGKLIMGKRYFGRALELPSVKEMIKNQDQALKEKKADNNLVDMKLIPKDKRSLYFTGTTNDKAQQNGWNNYMEQFTETMEHEIDNETLPFDDDIPVPSLEDMEKWLVARRKQKLLEQIEFD</sequence>
<dbReference type="GeneID" id="5542798"/>
<dbReference type="OrthoDB" id="1739576at2759"/>
<evidence type="ECO:0000313" key="7">
    <source>
        <dbReference type="Proteomes" id="UP000000267"/>
    </source>
</evidence>
<keyword evidence="7" id="KW-1185">Reference proteome</keyword>
<keyword evidence="4" id="KW-0508">mRNA splicing</keyword>
<dbReference type="eggNOG" id="KOG3068">
    <property type="taxonomic scope" value="Eukaryota"/>
</dbReference>
<evidence type="ECO:0000256" key="4">
    <source>
        <dbReference type="ARBA" id="ARBA00023187"/>
    </source>
</evidence>
<dbReference type="InterPro" id="IPR009360">
    <property type="entry name" value="Isy1"/>
</dbReference>
<dbReference type="GO" id="GO:0071007">
    <property type="term" value="C:U2-type catalytic step 2 spliceosome"/>
    <property type="evidence" value="ECO:0007669"/>
    <property type="project" value="EnsemblFungi"/>
</dbReference>
<dbReference type="STRING" id="436907.A7TSI2"/>
<dbReference type="AlphaFoldDB" id="A7TSI2"/>
<dbReference type="KEGG" id="vpo:Kpol_370p9"/>
<dbReference type="GO" id="GO:0000389">
    <property type="term" value="P:mRNA 3'-splice site recognition"/>
    <property type="evidence" value="ECO:0007669"/>
    <property type="project" value="EnsemblFungi"/>
</dbReference>
<comment type="subcellular location">
    <subcellularLocation>
        <location evidence="1">Nucleus</location>
    </subcellularLocation>
</comment>
<evidence type="ECO:0000256" key="3">
    <source>
        <dbReference type="ARBA" id="ARBA00019194"/>
    </source>
</evidence>
<dbReference type="EMBL" id="DS480512">
    <property type="protein sequence ID" value="EDO14781.1"/>
    <property type="molecule type" value="Genomic_DNA"/>
</dbReference>
<dbReference type="GO" id="GO:0071006">
    <property type="term" value="C:U2-type catalytic step 1 spliceosome"/>
    <property type="evidence" value="ECO:0007669"/>
    <property type="project" value="EnsemblFungi"/>
</dbReference>
<accession>A7TSI2</accession>
<dbReference type="GO" id="GO:0000384">
    <property type="term" value="F:first spliceosomal transesterification activity"/>
    <property type="evidence" value="ECO:0007669"/>
    <property type="project" value="EnsemblFungi"/>
</dbReference>
<dbReference type="InterPro" id="IPR029012">
    <property type="entry name" value="Helix_hairpin_bin_sf"/>
</dbReference>
<dbReference type="RefSeq" id="XP_001642639.1">
    <property type="nucleotide sequence ID" value="XM_001642589.1"/>
</dbReference>
<keyword evidence="4" id="KW-0507">mRNA processing</keyword>
<comment type="similarity">
    <text evidence="2">Belongs to the ISY1 family.</text>
</comment>
<dbReference type="GO" id="GO:0000974">
    <property type="term" value="C:Prp19 complex"/>
    <property type="evidence" value="ECO:0007669"/>
    <property type="project" value="EnsemblFungi"/>
</dbReference>
<dbReference type="GO" id="GO:0071014">
    <property type="term" value="C:post-mRNA release spliceosomal complex"/>
    <property type="evidence" value="ECO:0007669"/>
    <property type="project" value="EnsemblFungi"/>
</dbReference>
<dbReference type="Gene3D" id="1.10.287.660">
    <property type="entry name" value="Helix hairpin bin"/>
    <property type="match status" value="1"/>
</dbReference>
<keyword evidence="5" id="KW-0539">Nucleus</keyword>
<evidence type="ECO:0000313" key="6">
    <source>
        <dbReference type="EMBL" id="EDO14781.1"/>
    </source>
</evidence>
<proteinExistence type="inferred from homology"/>
<gene>
    <name evidence="6" type="ORF">Kpol_370p9</name>
</gene>
<evidence type="ECO:0000256" key="1">
    <source>
        <dbReference type="ARBA" id="ARBA00004123"/>
    </source>
</evidence>
<reference evidence="6 7" key="1">
    <citation type="journal article" date="2007" name="Proc. Natl. Acad. Sci. U.S.A.">
        <title>Independent sorting-out of thousands of duplicated gene pairs in two yeast species descended from a whole-genome duplication.</title>
        <authorList>
            <person name="Scannell D.R."/>
            <person name="Frank A.C."/>
            <person name="Conant G.C."/>
            <person name="Byrne K.P."/>
            <person name="Woolfit M."/>
            <person name="Wolfe K.H."/>
        </authorList>
    </citation>
    <scope>NUCLEOTIDE SEQUENCE [LARGE SCALE GENOMIC DNA]</scope>
    <source>
        <strain evidence="7">ATCC 22028 / DSM 70294 / BCRC 21397 / CBS 2163 / NBRC 10782 / NRRL Y-8283 / UCD 57-17</strain>
    </source>
</reference>
<name>A7TSI2_VANPO</name>
<dbReference type="GO" id="GO:0000350">
    <property type="term" value="P:generation of catalytic spliceosome for second transesterification step"/>
    <property type="evidence" value="ECO:0007669"/>
    <property type="project" value="EnsemblFungi"/>
</dbReference>